<protein>
    <submittedName>
        <fullName evidence="2">PIG-L family deacetylase</fullName>
    </submittedName>
</protein>
<dbReference type="GO" id="GO:0016137">
    <property type="term" value="P:glycoside metabolic process"/>
    <property type="evidence" value="ECO:0007669"/>
    <property type="project" value="UniProtKB-ARBA"/>
</dbReference>
<dbReference type="PANTHER" id="PTHR12993:SF26">
    <property type="entry name" value="1D-MYO-INOSITOL 2-ACETAMIDO-2-DEOXY-ALPHA-D-GLUCOPYRANOSIDE DEACETYLASE"/>
    <property type="match status" value="1"/>
</dbReference>
<organism evidence="2 3">
    <name type="scientific">Glycomyces luteolus</name>
    <dbReference type="NCBI Taxonomy" id="2670330"/>
    <lineage>
        <taxon>Bacteria</taxon>
        <taxon>Bacillati</taxon>
        <taxon>Actinomycetota</taxon>
        <taxon>Actinomycetes</taxon>
        <taxon>Glycomycetales</taxon>
        <taxon>Glycomycetaceae</taxon>
        <taxon>Glycomyces</taxon>
    </lineage>
</organism>
<reference evidence="2" key="1">
    <citation type="submission" date="2022-12" db="EMBL/GenBank/DDBJ databases">
        <title>Gycomyces niveus sp.nov.,a novel actinomycete isolated from soil in Shouguan.</title>
        <authorList>
            <person name="Yang X."/>
        </authorList>
    </citation>
    <scope>NUCLEOTIDE SEQUENCE</scope>
    <source>
        <strain evidence="2">NEAU-A15</strain>
    </source>
</reference>
<dbReference type="Gene3D" id="3.40.50.10320">
    <property type="entry name" value="LmbE-like"/>
    <property type="match status" value="1"/>
</dbReference>
<dbReference type="SUPFAM" id="SSF102588">
    <property type="entry name" value="LmbE-like"/>
    <property type="match status" value="1"/>
</dbReference>
<evidence type="ECO:0000313" key="2">
    <source>
        <dbReference type="EMBL" id="MDA1362791.1"/>
    </source>
</evidence>
<dbReference type="InterPro" id="IPR006311">
    <property type="entry name" value="TAT_signal"/>
</dbReference>
<dbReference type="EMBL" id="JAPZVP010000028">
    <property type="protein sequence ID" value="MDA1362791.1"/>
    <property type="molecule type" value="Genomic_DNA"/>
</dbReference>
<dbReference type="SUPFAM" id="SSF89372">
    <property type="entry name" value="Fucose-specific lectin"/>
    <property type="match status" value="1"/>
</dbReference>
<accession>A0A9X3PEZ1</accession>
<sequence length="674" mass="70450">MPSPLPLRRRDLLVGGVAGLAVAAAAAESAWSLREAAGDSAIPEPVRTGPIHMQITAHPDDCLYFINPRVARVLDDGAGLCTVVLTAGEAAGANAWSPAAPADFAGYAAARDNGLRRAYALLALGDADAPWDRYLAPLDSGQEVELCVLRDKPQVHVIFCSLWTNLGRITGEFTRLLALWEGRLDDSLVLPPTGSPLTAESTVDRSTVQATLLELLERYQPAVVNTLDPDPDPVVGERLGAEQPGYSDHIDHTAAALFAWEAVRTWGAARTVEAWRGYYNRRWPGNLGAADLEPKGRALDVYSWNDGADCGLPSGCGDRLIAGPGAGITYGHATHPRYTAAVAAAEIDGRIRPITVRDNTAQLLGDDGWEDLGGPDTLPSLELAGTKLYVISAEHTHDPATHARDVHCYDLVSGQWQLLGNPAGTGPDARIAGQVAAADDGRTALACMRDPDDGLAVRVRTEGGVWAAWARLDGPAVHDAPAALALDGAFTIIAATPDNVAVWEGDGVDWTSRMLDLPGPDDLPFLPASAVTAAQAPDGRAVLASRVAGSSDVALHIGRGEDWTGVRVPLEGGVLAPAMAIGPEGALAVVCDDGSGAPAVLVLTLADLESAGAGRFGLLSRPWTRGDITVVKRPAAAFGSDGALRLWTVAADGELWTAEAEPGGEPPVSWSHAT</sequence>
<dbReference type="PANTHER" id="PTHR12993">
    <property type="entry name" value="N-ACETYLGLUCOSAMINYL-PHOSPHATIDYLINOSITOL DE-N-ACETYLASE-RELATED"/>
    <property type="match status" value="1"/>
</dbReference>
<dbReference type="RefSeq" id="WP_270112873.1">
    <property type="nucleotide sequence ID" value="NZ_JAPZVP010000028.1"/>
</dbReference>
<dbReference type="Pfam" id="PF02585">
    <property type="entry name" value="PIG-L"/>
    <property type="match status" value="1"/>
</dbReference>
<dbReference type="PROSITE" id="PS51318">
    <property type="entry name" value="TAT"/>
    <property type="match status" value="1"/>
</dbReference>
<gene>
    <name evidence="2" type="ORF">O1R50_24445</name>
</gene>
<dbReference type="InterPro" id="IPR003737">
    <property type="entry name" value="GlcNAc_PI_deacetylase-related"/>
</dbReference>
<comment type="caution">
    <text evidence="2">The sequence shown here is derived from an EMBL/GenBank/DDBJ whole genome shotgun (WGS) entry which is preliminary data.</text>
</comment>
<evidence type="ECO:0000256" key="1">
    <source>
        <dbReference type="ARBA" id="ARBA00022833"/>
    </source>
</evidence>
<proteinExistence type="predicted"/>
<dbReference type="InterPro" id="IPR024078">
    <property type="entry name" value="LmbE-like_dom_sf"/>
</dbReference>
<name>A0A9X3PEZ1_9ACTN</name>
<dbReference type="Proteomes" id="UP001146067">
    <property type="component" value="Unassembled WGS sequence"/>
</dbReference>
<keyword evidence="1" id="KW-0862">Zinc</keyword>
<dbReference type="AlphaFoldDB" id="A0A9X3PEZ1"/>
<evidence type="ECO:0000313" key="3">
    <source>
        <dbReference type="Proteomes" id="UP001146067"/>
    </source>
</evidence>
<dbReference type="GO" id="GO:0016811">
    <property type="term" value="F:hydrolase activity, acting on carbon-nitrogen (but not peptide) bonds, in linear amides"/>
    <property type="evidence" value="ECO:0007669"/>
    <property type="project" value="TreeGrafter"/>
</dbReference>
<keyword evidence="3" id="KW-1185">Reference proteome</keyword>